<reference evidence="2 3" key="1">
    <citation type="journal article" date="2016" name="Nat. Commun.">
        <title>Ectomycorrhizal ecology is imprinted in the genome of the dominant symbiotic fungus Cenococcum geophilum.</title>
        <authorList>
            <consortium name="DOE Joint Genome Institute"/>
            <person name="Peter M."/>
            <person name="Kohler A."/>
            <person name="Ohm R.A."/>
            <person name="Kuo A."/>
            <person name="Krutzmann J."/>
            <person name="Morin E."/>
            <person name="Arend M."/>
            <person name="Barry K.W."/>
            <person name="Binder M."/>
            <person name="Choi C."/>
            <person name="Clum A."/>
            <person name="Copeland A."/>
            <person name="Grisel N."/>
            <person name="Haridas S."/>
            <person name="Kipfer T."/>
            <person name="LaButti K."/>
            <person name="Lindquist E."/>
            <person name="Lipzen A."/>
            <person name="Maire R."/>
            <person name="Meier B."/>
            <person name="Mihaltcheva S."/>
            <person name="Molinier V."/>
            <person name="Murat C."/>
            <person name="Poggeler S."/>
            <person name="Quandt C.A."/>
            <person name="Sperisen C."/>
            <person name="Tritt A."/>
            <person name="Tisserant E."/>
            <person name="Crous P.W."/>
            <person name="Henrissat B."/>
            <person name="Nehls U."/>
            <person name="Egli S."/>
            <person name="Spatafora J.W."/>
            <person name="Grigoriev I.V."/>
            <person name="Martin F.M."/>
        </authorList>
    </citation>
    <scope>NUCLEOTIDE SEQUENCE [LARGE SCALE GENOMIC DNA]</scope>
    <source>
        <strain evidence="2 3">CBS 207.34</strain>
    </source>
</reference>
<organism evidence="2 3">
    <name type="scientific">Glonium stellatum</name>
    <dbReference type="NCBI Taxonomy" id="574774"/>
    <lineage>
        <taxon>Eukaryota</taxon>
        <taxon>Fungi</taxon>
        <taxon>Dikarya</taxon>
        <taxon>Ascomycota</taxon>
        <taxon>Pezizomycotina</taxon>
        <taxon>Dothideomycetes</taxon>
        <taxon>Pleosporomycetidae</taxon>
        <taxon>Gloniales</taxon>
        <taxon>Gloniaceae</taxon>
        <taxon>Glonium</taxon>
    </lineage>
</organism>
<feature type="transmembrane region" description="Helical" evidence="1">
    <location>
        <begin position="150"/>
        <end position="172"/>
    </location>
</feature>
<dbReference type="Proteomes" id="UP000250140">
    <property type="component" value="Unassembled WGS sequence"/>
</dbReference>
<feature type="transmembrane region" description="Helical" evidence="1">
    <location>
        <begin position="42"/>
        <end position="62"/>
    </location>
</feature>
<keyword evidence="1" id="KW-0472">Membrane</keyword>
<proteinExistence type="predicted"/>
<protein>
    <submittedName>
        <fullName evidence="2">Uncharacterized protein</fullName>
    </submittedName>
</protein>
<keyword evidence="1" id="KW-0812">Transmembrane</keyword>
<evidence type="ECO:0000313" key="2">
    <source>
        <dbReference type="EMBL" id="OCL07495.1"/>
    </source>
</evidence>
<evidence type="ECO:0000256" key="1">
    <source>
        <dbReference type="SAM" id="Phobius"/>
    </source>
</evidence>
<evidence type="ECO:0000313" key="3">
    <source>
        <dbReference type="Proteomes" id="UP000250140"/>
    </source>
</evidence>
<sequence length="245" mass="27201">MASSDVPVYFEMSWSILSTIGLVNTFIGFMVIAITGLSGLSILPSIVSAACALANGLCYYAYYTDCPKPARMGASVVADIAWEIQEAGLSFYSYQMLNSLLRHKARITFLCLFWALMLVILLLRVCILAFRAMDISTATNAMQGRIDHLHIGYFAAIAIVESCSSFLLRILLSAHHSSKIVFSRDGIWRQLIRSTEIRLATLCLVGILRAITYSFQTDAQMANSVTSQLDRFAYTLECLFPIVMM</sequence>
<keyword evidence="1" id="KW-1133">Transmembrane helix</keyword>
<feature type="transmembrane region" description="Helical" evidence="1">
    <location>
        <begin position="107"/>
        <end position="130"/>
    </location>
</feature>
<feature type="transmembrane region" description="Helical" evidence="1">
    <location>
        <begin position="12"/>
        <end position="36"/>
    </location>
</feature>
<dbReference type="OrthoDB" id="5306317at2759"/>
<dbReference type="AlphaFoldDB" id="A0A8E2EYX6"/>
<dbReference type="EMBL" id="KV749856">
    <property type="protein sequence ID" value="OCL07495.1"/>
    <property type="molecule type" value="Genomic_DNA"/>
</dbReference>
<accession>A0A8E2EYX6</accession>
<name>A0A8E2EYX6_9PEZI</name>
<gene>
    <name evidence="2" type="ORF">AOQ84DRAFT_294995</name>
</gene>
<keyword evidence="3" id="KW-1185">Reference proteome</keyword>